<sequence length="82" mass="8603">MRRLIIILLIVGGLGFLFSKSFNQQPAPATVQNPAVTTPTTPIAGPDHAAITNMALQSEAKAKQAAAIAATDPVAEYEKSQE</sequence>
<proteinExistence type="predicted"/>
<dbReference type="Proteomes" id="UP000297834">
    <property type="component" value="Unassembled WGS sequence"/>
</dbReference>
<protein>
    <submittedName>
        <fullName evidence="1">Uncharacterized protein</fullName>
    </submittedName>
</protein>
<dbReference type="AlphaFoldDB" id="A0A4Y7XA05"/>
<accession>A0A4Y7XA05</accession>
<name>A0A4Y7XA05_9GAMM</name>
<keyword evidence="2" id="KW-1185">Reference proteome</keyword>
<organism evidence="1 2">
    <name type="scientific">Alkanindiges illinoisensis</name>
    <dbReference type="NCBI Taxonomy" id="197183"/>
    <lineage>
        <taxon>Bacteria</taxon>
        <taxon>Pseudomonadati</taxon>
        <taxon>Pseudomonadota</taxon>
        <taxon>Gammaproteobacteria</taxon>
        <taxon>Moraxellales</taxon>
        <taxon>Moraxellaceae</taxon>
        <taxon>Alkanindiges</taxon>
    </lineage>
</organism>
<gene>
    <name evidence="1" type="ORF">E2B99_11745</name>
</gene>
<dbReference type="OrthoDB" id="9934599at2"/>
<dbReference type="RefSeq" id="WP_134245130.1">
    <property type="nucleotide sequence ID" value="NZ_SNTY01000058.1"/>
</dbReference>
<evidence type="ECO:0000313" key="1">
    <source>
        <dbReference type="EMBL" id="TEU24762.1"/>
    </source>
</evidence>
<dbReference type="EMBL" id="SNTY01000058">
    <property type="protein sequence ID" value="TEU24762.1"/>
    <property type="molecule type" value="Genomic_DNA"/>
</dbReference>
<evidence type="ECO:0000313" key="2">
    <source>
        <dbReference type="Proteomes" id="UP000297834"/>
    </source>
</evidence>
<reference evidence="1 2" key="1">
    <citation type="submission" date="2019-03" db="EMBL/GenBank/DDBJ databases">
        <title>Alkanindiges illinoisensis: a potential pathogenic isolated from ascites of a gastric cancer patient with abdominal metastasis.</title>
        <authorList>
            <person name="Hu X."/>
            <person name="Yang B."/>
            <person name="Yan X."/>
            <person name="Lin L."/>
            <person name="Zhao H."/>
            <person name="Zhou F."/>
            <person name="Su B."/>
            <person name="Chen J."/>
            <person name="Rui Y."/>
            <person name="Wang Q."/>
            <person name="Zheng L."/>
        </authorList>
    </citation>
    <scope>NUCLEOTIDE SEQUENCE [LARGE SCALE GENOMIC DNA]</scope>
    <source>
        <strain evidence="1 2">NFYY 23406</strain>
    </source>
</reference>
<comment type="caution">
    <text evidence="1">The sequence shown here is derived from an EMBL/GenBank/DDBJ whole genome shotgun (WGS) entry which is preliminary data.</text>
</comment>